<dbReference type="Gramene" id="EOX94967">
    <property type="protein sequence ID" value="EOX94967"/>
    <property type="gene ID" value="TCM_004555"/>
</dbReference>
<organism evidence="5 6">
    <name type="scientific">Theobroma cacao</name>
    <name type="common">Cacao</name>
    <name type="synonym">Cocoa</name>
    <dbReference type="NCBI Taxonomy" id="3641"/>
    <lineage>
        <taxon>Eukaryota</taxon>
        <taxon>Viridiplantae</taxon>
        <taxon>Streptophyta</taxon>
        <taxon>Embryophyta</taxon>
        <taxon>Tracheophyta</taxon>
        <taxon>Spermatophyta</taxon>
        <taxon>Magnoliopsida</taxon>
        <taxon>eudicotyledons</taxon>
        <taxon>Gunneridae</taxon>
        <taxon>Pentapetalae</taxon>
        <taxon>rosids</taxon>
        <taxon>malvids</taxon>
        <taxon>Malvales</taxon>
        <taxon>Malvaceae</taxon>
        <taxon>Byttnerioideae</taxon>
        <taxon>Theobroma</taxon>
    </lineage>
</organism>
<gene>
    <name evidence="5" type="ORF">TCM_004555</name>
</gene>
<dbReference type="PANTHER" id="PTHR10168">
    <property type="entry name" value="GLUTAREDOXIN"/>
    <property type="match status" value="1"/>
</dbReference>
<dbReference type="STRING" id="3641.A0A061DRB6"/>
<proteinExistence type="inferred from homology"/>
<accession>A0A061DRB6</accession>
<evidence type="ECO:0000313" key="5">
    <source>
        <dbReference type="EMBL" id="EOX94967.1"/>
    </source>
</evidence>
<dbReference type="InParanoid" id="A0A061DRB6"/>
<dbReference type="Gene3D" id="3.40.30.10">
    <property type="entry name" value="Glutaredoxin"/>
    <property type="match status" value="1"/>
</dbReference>
<dbReference type="HOGENOM" id="CLU_026126_6_0_1"/>
<dbReference type="InterPro" id="IPR036249">
    <property type="entry name" value="Thioredoxin-like_sf"/>
</dbReference>
<dbReference type="Proteomes" id="UP000026915">
    <property type="component" value="Chromosome 1"/>
</dbReference>
<evidence type="ECO:0000256" key="4">
    <source>
        <dbReference type="ARBA" id="ARBA00023284"/>
    </source>
</evidence>
<dbReference type="OMA" id="YELYHIR"/>
<dbReference type="eggNOG" id="KOG1752">
    <property type="taxonomic scope" value="Eukaryota"/>
</dbReference>
<protein>
    <submittedName>
        <fullName evidence="5">Uncharacterized protein</fullName>
    </submittedName>
</protein>
<dbReference type="GO" id="GO:0005737">
    <property type="term" value="C:cytoplasm"/>
    <property type="evidence" value="ECO:0007669"/>
    <property type="project" value="UniProtKB-SubCell"/>
</dbReference>
<keyword evidence="3" id="KW-0963">Cytoplasm</keyword>
<sequence>MYDTIKRLKIDLGANRTKYELYHIRNMRQIDKAQEQLGYQPSVPAVFIVQQLIGGAPQVMNLHVDHQLHPLLTKAGAI</sequence>
<reference evidence="5 6" key="1">
    <citation type="journal article" date="2013" name="Genome Biol.">
        <title>The genome sequence of the most widely cultivated cacao type and its use to identify candidate genes regulating pod color.</title>
        <authorList>
            <person name="Motamayor J.C."/>
            <person name="Mockaitis K."/>
            <person name="Schmutz J."/>
            <person name="Haiminen N."/>
            <person name="Iii D.L."/>
            <person name="Cornejo O."/>
            <person name="Findley S.D."/>
            <person name="Zheng P."/>
            <person name="Utro F."/>
            <person name="Royaert S."/>
            <person name="Saski C."/>
            <person name="Jenkins J."/>
            <person name="Podicheti R."/>
            <person name="Zhao M."/>
            <person name="Scheffler B.E."/>
            <person name="Stack J.C."/>
            <person name="Feltus F.A."/>
            <person name="Mustiga G.M."/>
            <person name="Amores F."/>
            <person name="Phillips W."/>
            <person name="Marelli J.P."/>
            <person name="May G.D."/>
            <person name="Shapiro H."/>
            <person name="Ma J."/>
            <person name="Bustamante C.D."/>
            <person name="Schnell R.J."/>
            <person name="Main D."/>
            <person name="Gilbert D."/>
            <person name="Parida L."/>
            <person name="Kuhn D.N."/>
        </authorList>
    </citation>
    <scope>NUCLEOTIDE SEQUENCE [LARGE SCALE GENOMIC DNA]</scope>
    <source>
        <strain evidence="6">cv. Matina 1-6</strain>
    </source>
</reference>
<keyword evidence="4" id="KW-0676">Redox-active center</keyword>
<name>A0A061DRB6_THECC</name>
<comment type="subcellular location">
    <subcellularLocation>
        <location evidence="1">Cytoplasm</location>
    </subcellularLocation>
</comment>
<evidence type="ECO:0000256" key="2">
    <source>
        <dbReference type="ARBA" id="ARBA00007568"/>
    </source>
</evidence>
<keyword evidence="6" id="KW-1185">Reference proteome</keyword>
<dbReference type="AlphaFoldDB" id="A0A061DRB6"/>
<evidence type="ECO:0000256" key="1">
    <source>
        <dbReference type="ARBA" id="ARBA00004496"/>
    </source>
</evidence>
<evidence type="ECO:0000256" key="3">
    <source>
        <dbReference type="ARBA" id="ARBA00022490"/>
    </source>
</evidence>
<dbReference type="SUPFAM" id="SSF52833">
    <property type="entry name" value="Thioredoxin-like"/>
    <property type="match status" value="1"/>
</dbReference>
<comment type="similarity">
    <text evidence="2">Belongs to the glutaredoxin family. CC-type subfamily.</text>
</comment>
<dbReference type="PROSITE" id="PS51354">
    <property type="entry name" value="GLUTAREDOXIN_2"/>
    <property type="match status" value="1"/>
</dbReference>
<dbReference type="EMBL" id="CM001879">
    <property type="protein sequence ID" value="EOX94967.1"/>
    <property type="molecule type" value="Genomic_DNA"/>
</dbReference>
<evidence type="ECO:0000313" key="6">
    <source>
        <dbReference type="Proteomes" id="UP000026915"/>
    </source>
</evidence>
<dbReference type="InterPro" id="IPR011905">
    <property type="entry name" value="GlrX-like_pln_2"/>
</dbReference>